<protein>
    <submittedName>
        <fullName evidence="1">Uncharacterized protein</fullName>
    </submittedName>
</protein>
<name>A0ABQ9DXH5_TEGGR</name>
<proteinExistence type="predicted"/>
<sequence>MVTSKVTFKIVLTSDPKLPYKVSLMLRFVITEVIGSKGVEYFQQISSKLQNVFGVLDDEIKCTRTNTFHSSFEVCSRRGNVFLKHGSELRLIPRDRTEANGMIFKTFRNLILLLMRLSLTSKEQSNLLLVGPPPLRDENVHSSKLSTDASSPVGRLRRNVSEWIKIGVHDQFKHITKHRGCDFQFRLRFG</sequence>
<comment type="caution">
    <text evidence="1">The sequence shown here is derived from an EMBL/GenBank/DDBJ whole genome shotgun (WGS) entry which is preliminary data.</text>
</comment>
<dbReference type="Proteomes" id="UP001217089">
    <property type="component" value="Unassembled WGS sequence"/>
</dbReference>
<organism evidence="1 2">
    <name type="scientific">Tegillarca granosa</name>
    <name type="common">Malaysian cockle</name>
    <name type="synonym">Anadara granosa</name>
    <dbReference type="NCBI Taxonomy" id="220873"/>
    <lineage>
        <taxon>Eukaryota</taxon>
        <taxon>Metazoa</taxon>
        <taxon>Spiralia</taxon>
        <taxon>Lophotrochozoa</taxon>
        <taxon>Mollusca</taxon>
        <taxon>Bivalvia</taxon>
        <taxon>Autobranchia</taxon>
        <taxon>Pteriomorphia</taxon>
        <taxon>Arcoida</taxon>
        <taxon>Arcoidea</taxon>
        <taxon>Arcidae</taxon>
        <taxon>Tegillarca</taxon>
    </lineage>
</organism>
<evidence type="ECO:0000313" key="1">
    <source>
        <dbReference type="EMBL" id="KAJ8297979.1"/>
    </source>
</evidence>
<reference evidence="1 2" key="1">
    <citation type="submission" date="2022-12" db="EMBL/GenBank/DDBJ databases">
        <title>Chromosome-level genome of Tegillarca granosa.</title>
        <authorList>
            <person name="Kim J."/>
        </authorList>
    </citation>
    <scope>NUCLEOTIDE SEQUENCE [LARGE SCALE GENOMIC DNA]</scope>
    <source>
        <strain evidence="1">Teg-2019</strain>
        <tissue evidence="1">Adductor muscle</tissue>
    </source>
</reference>
<accession>A0ABQ9DXH5</accession>
<dbReference type="EMBL" id="JARBDR010000923">
    <property type="protein sequence ID" value="KAJ8297979.1"/>
    <property type="molecule type" value="Genomic_DNA"/>
</dbReference>
<evidence type="ECO:0000313" key="2">
    <source>
        <dbReference type="Proteomes" id="UP001217089"/>
    </source>
</evidence>
<dbReference type="Gene3D" id="3.10.20.90">
    <property type="entry name" value="Phosphatidylinositol 3-kinase Catalytic Subunit, Chain A, domain 1"/>
    <property type="match status" value="1"/>
</dbReference>
<keyword evidence="2" id="KW-1185">Reference proteome</keyword>
<gene>
    <name evidence="1" type="ORF">KUTeg_024510</name>
</gene>